<keyword evidence="3 5" id="KW-0689">Ribosomal protein</keyword>
<dbReference type="EMBL" id="JAUSQW010000001">
    <property type="protein sequence ID" value="MDP9801219.1"/>
    <property type="molecule type" value="Genomic_DNA"/>
</dbReference>
<accession>A0ABT9NBX3</accession>
<keyword evidence="2 5" id="KW-0694">RNA-binding</keyword>
<keyword evidence="4 5" id="KW-0687">Ribonucleoprotein</keyword>
<dbReference type="InterPro" id="IPR001021">
    <property type="entry name" value="Ribosomal_bL25_long"/>
</dbReference>
<dbReference type="GO" id="GO:0005840">
    <property type="term" value="C:ribosome"/>
    <property type="evidence" value="ECO:0007669"/>
    <property type="project" value="UniProtKB-KW"/>
</dbReference>
<dbReference type="InterPro" id="IPR020930">
    <property type="entry name" value="Ribosomal_uL5_bac-type"/>
</dbReference>
<dbReference type="HAMAP" id="MF_01334">
    <property type="entry name" value="Ribosomal_bL25_CTC"/>
    <property type="match status" value="1"/>
</dbReference>
<dbReference type="InterPro" id="IPR020056">
    <property type="entry name" value="Rbsml_bL25/Gln-tRNA_synth_N"/>
</dbReference>
<dbReference type="Gene3D" id="2.170.120.20">
    <property type="entry name" value="Ribosomal protein L25, beta domain"/>
    <property type="match status" value="1"/>
</dbReference>
<proteinExistence type="inferred from homology"/>
<reference evidence="9 10" key="1">
    <citation type="submission" date="2023-07" db="EMBL/GenBank/DDBJ databases">
        <title>Sequencing the genomes of 1000 actinobacteria strains.</title>
        <authorList>
            <person name="Klenk H.-P."/>
        </authorList>
    </citation>
    <scope>NUCLEOTIDE SEQUENCE [LARGE SCALE GENOMIC DNA]</scope>
    <source>
        <strain evidence="9 10">DSM 102162</strain>
    </source>
</reference>
<dbReference type="InterPro" id="IPR020057">
    <property type="entry name" value="Ribosomal_bL25_b-dom"/>
</dbReference>
<feature type="domain" description="Large ribosomal subunit protein bL25 beta" evidence="8">
    <location>
        <begin position="100"/>
        <end position="179"/>
    </location>
</feature>
<dbReference type="InterPro" id="IPR011035">
    <property type="entry name" value="Ribosomal_bL25/Gln-tRNA_synth"/>
</dbReference>
<sequence length="210" mass="22785">MADRLTLVGEKRTEFGKGFARRMRVAGKVPAVVYGHGVDPLHVTLDYHETYMAVRGNANALISLELEGEKHLVLLKDKQVNPLSRKIEHLDLLRVNAKEKVEVEVPVVIEGEPFGDAVATVELMQILVKAPVIDIPEQIVVSVEGLEDGTTVRIADVKFPEDVETELDPEDPVVVVAVPQVDPELEAEAEANEAGDADAEPAAEAEGDAE</sequence>
<dbReference type="NCBIfam" id="TIGR00731">
    <property type="entry name" value="bL25_bact_ctc"/>
    <property type="match status" value="1"/>
</dbReference>
<dbReference type="SUPFAM" id="SSF50715">
    <property type="entry name" value="Ribosomal protein L25-like"/>
    <property type="match status" value="1"/>
</dbReference>
<comment type="function">
    <text evidence="5">This is one of the proteins that binds to the 5S RNA in the ribosome where it forms part of the central protuberance.</text>
</comment>
<dbReference type="Gene3D" id="2.40.240.10">
    <property type="entry name" value="Ribosomal Protein L25, Chain P"/>
    <property type="match status" value="1"/>
</dbReference>
<dbReference type="RefSeq" id="WP_278059039.1">
    <property type="nucleotide sequence ID" value="NZ_CP121247.1"/>
</dbReference>
<organism evidence="9 10">
    <name type="scientific">Arcanobacterium wilhelmae</name>
    <dbReference type="NCBI Taxonomy" id="1803177"/>
    <lineage>
        <taxon>Bacteria</taxon>
        <taxon>Bacillati</taxon>
        <taxon>Actinomycetota</taxon>
        <taxon>Actinomycetes</taxon>
        <taxon>Actinomycetales</taxon>
        <taxon>Actinomycetaceae</taxon>
        <taxon>Arcanobacterium</taxon>
    </lineage>
</organism>
<dbReference type="InterPro" id="IPR029751">
    <property type="entry name" value="Ribosomal_L25_dom"/>
</dbReference>
<dbReference type="PANTHER" id="PTHR33284">
    <property type="entry name" value="RIBOSOMAL PROTEIN L25/GLN-TRNA SYNTHETASE, ANTI-CODON-BINDING DOMAIN-CONTAINING PROTEIN"/>
    <property type="match status" value="1"/>
</dbReference>
<evidence type="ECO:0000256" key="6">
    <source>
        <dbReference type="SAM" id="MobiDB-lite"/>
    </source>
</evidence>
<evidence type="ECO:0000256" key="4">
    <source>
        <dbReference type="ARBA" id="ARBA00023274"/>
    </source>
</evidence>
<evidence type="ECO:0000256" key="3">
    <source>
        <dbReference type="ARBA" id="ARBA00022980"/>
    </source>
</evidence>
<evidence type="ECO:0000256" key="2">
    <source>
        <dbReference type="ARBA" id="ARBA00022884"/>
    </source>
</evidence>
<evidence type="ECO:0000256" key="5">
    <source>
        <dbReference type="HAMAP-Rule" id="MF_01334"/>
    </source>
</evidence>
<dbReference type="CDD" id="cd00495">
    <property type="entry name" value="Ribosomal_L25_TL5_CTC"/>
    <property type="match status" value="1"/>
</dbReference>
<evidence type="ECO:0000259" key="7">
    <source>
        <dbReference type="Pfam" id="PF01386"/>
    </source>
</evidence>
<dbReference type="InterPro" id="IPR037121">
    <property type="entry name" value="Ribosomal_bL25_C"/>
</dbReference>
<comment type="similarity">
    <text evidence="5">Belongs to the bacterial ribosomal protein bL25 family. CTC subfamily.</text>
</comment>
<dbReference type="Pfam" id="PF01386">
    <property type="entry name" value="Ribosomal_L25p"/>
    <property type="match status" value="1"/>
</dbReference>
<dbReference type="PANTHER" id="PTHR33284:SF1">
    <property type="entry name" value="RIBOSOMAL PROTEIN L25_GLN-TRNA SYNTHETASE, ANTI-CODON-BINDING DOMAIN-CONTAINING PROTEIN"/>
    <property type="match status" value="1"/>
</dbReference>
<evidence type="ECO:0000256" key="1">
    <source>
        <dbReference type="ARBA" id="ARBA00022730"/>
    </source>
</evidence>
<comment type="subunit">
    <text evidence="5">Part of the 50S ribosomal subunit; part of the 5S rRNA/L5/L18/L25 subcomplex. Contacts the 5S rRNA. Binds to the 5S rRNA independently of L5 and L18.</text>
</comment>
<name>A0ABT9NBX3_9ACTO</name>
<keyword evidence="10" id="KW-1185">Reference proteome</keyword>
<dbReference type="Proteomes" id="UP001235966">
    <property type="component" value="Unassembled WGS sequence"/>
</dbReference>
<gene>
    <name evidence="5" type="primary">rplY</name>
    <name evidence="5" type="synonym">ctc</name>
    <name evidence="9" type="ORF">J2S49_001295</name>
</gene>
<feature type="region of interest" description="Disordered" evidence="6">
    <location>
        <begin position="182"/>
        <end position="210"/>
    </location>
</feature>
<dbReference type="Pfam" id="PF14693">
    <property type="entry name" value="Ribosomal_TL5_C"/>
    <property type="match status" value="1"/>
</dbReference>
<comment type="caution">
    <text evidence="9">The sequence shown here is derived from an EMBL/GenBank/DDBJ whole genome shotgun (WGS) entry which is preliminary data.</text>
</comment>
<feature type="compositionally biased region" description="Acidic residues" evidence="6">
    <location>
        <begin position="183"/>
        <end position="210"/>
    </location>
</feature>
<keyword evidence="1 5" id="KW-0699">rRNA-binding</keyword>
<dbReference type="NCBIfam" id="NF004131">
    <property type="entry name" value="PRK05618.2-1"/>
    <property type="match status" value="1"/>
</dbReference>
<evidence type="ECO:0000313" key="10">
    <source>
        <dbReference type="Proteomes" id="UP001235966"/>
    </source>
</evidence>
<feature type="domain" description="Large ribosomal subunit protein bL25 L25" evidence="7">
    <location>
        <begin position="8"/>
        <end position="92"/>
    </location>
</feature>
<evidence type="ECO:0000313" key="9">
    <source>
        <dbReference type="EMBL" id="MDP9801219.1"/>
    </source>
</evidence>
<evidence type="ECO:0000259" key="8">
    <source>
        <dbReference type="Pfam" id="PF14693"/>
    </source>
</evidence>
<protein>
    <recommendedName>
        <fullName evidence="5">Large ribosomal subunit protein bL25</fullName>
    </recommendedName>
    <alternativeName>
        <fullName evidence="5">General stress protein CTC</fullName>
    </alternativeName>
</protein>